<accession>A0A3M4QKN0</accession>
<dbReference type="Proteomes" id="UP000277179">
    <property type="component" value="Unassembled WGS sequence"/>
</dbReference>
<dbReference type="PANTHER" id="PTHR44688:SF16">
    <property type="entry name" value="DNA-BINDING TRANSCRIPTIONAL ACTIVATOR DEVR_DOSR"/>
    <property type="match status" value="1"/>
</dbReference>
<dbReference type="InterPro" id="IPR027417">
    <property type="entry name" value="P-loop_NTPase"/>
</dbReference>
<dbReference type="PANTHER" id="PTHR44688">
    <property type="entry name" value="DNA-BINDING TRANSCRIPTIONAL ACTIVATOR DEVR_DOSR"/>
    <property type="match status" value="1"/>
</dbReference>
<keyword evidence="1" id="KW-0805">Transcription regulation</keyword>
<dbReference type="CDD" id="cd06170">
    <property type="entry name" value="LuxR_C_like"/>
    <property type="match status" value="1"/>
</dbReference>
<organism evidence="5 6">
    <name type="scientific">Pseudomonas salomonii</name>
    <dbReference type="NCBI Taxonomy" id="191391"/>
    <lineage>
        <taxon>Bacteria</taxon>
        <taxon>Pseudomonadati</taxon>
        <taxon>Pseudomonadota</taxon>
        <taxon>Gammaproteobacteria</taxon>
        <taxon>Pseudomonadales</taxon>
        <taxon>Pseudomonadaceae</taxon>
        <taxon>Pseudomonas</taxon>
    </lineage>
</organism>
<dbReference type="GO" id="GO:0006355">
    <property type="term" value="P:regulation of DNA-templated transcription"/>
    <property type="evidence" value="ECO:0007669"/>
    <property type="project" value="InterPro"/>
</dbReference>
<reference evidence="5 6" key="1">
    <citation type="submission" date="2018-08" db="EMBL/GenBank/DDBJ databases">
        <title>Recombination of ecologically and evolutionarily significant loci maintains genetic cohesion in the Pseudomonas syringae species complex.</title>
        <authorList>
            <person name="Dillon M."/>
            <person name="Thakur S."/>
            <person name="Almeida R.N.D."/>
            <person name="Weir B.S."/>
            <person name="Guttman D.S."/>
        </authorList>
    </citation>
    <scope>NUCLEOTIDE SEQUENCE [LARGE SCALE GENOMIC DNA]</scope>
    <source>
        <strain evidence="5 6">ICMP 11288</strain>
    </source>
</reference>
<keyword evidence="3" id="KW-0804">Transcription</keyword>
<dbReference type="InterPro" id="IPR011990">
    <property type="entry name" value="TPR-like_helical_dom_sf"/>
</dbReference>
<dbReference type="Gene3D" id="1.25.40.10">
    <property type="entry name" value="Tetratricopeptide repeat domain"/>
    <property type="match status" value="1"/>
</dbReference>
<dbReference type="PROSITE" id="PS50043">
    <property type="entry name" value="HTH_LUXR_2"/>
    <property type="match status" value="1"/>
</dbReference>
<dbReference type="Pfam" id="PF00196">
    <property type="entry name" value="GerE"/>
    <property type="match status" value="1"/>
</dbReference>
<dbReference type="SUPFAM" id="SSF46894">
    <property type="entry name" value="C-terminal effector domain of the bipartite response regulators"/>
    <property type="match status" value="1"/>
</dbReference>
<name>A0A3M4QKN0_9PSED</name>
<evidence type="ECO:0000313" key="6">
    <source>
        <dbReference type="Proteomes" id="UP000277179"/>
    </source>
</evidence>
<evidence type="ECO:0000259" key="4">
    <source>
        <dbReference type="PROSITE" id="PS50043"/>
    </source>
</evidence>
<dbReference type="InterPro" id="IPR036388">
    <property type="entry name" value="WH-like_DNA-bd_sf"/>
</dbReference>
<dbReference type="Pfam" id="PF25873">
    <property type="entry name" value="WHD_MalT"/>
    <property type="match status" value="1"/>
</dbReference>
<dbReference type="Pfam" id="PF17874">
    <property type="entry name" value="TPR_MalT"/>
    <property type="match status" value="1"/>
</dbReference>
<comment type="caution">
    <text evidence="5">The sequence shown here is derived from an EMBL/GenBank/DDBJ whole genome shotgun (WGS) entry which is preliminary data.</text>
</comment>
<keyword evidence="2" id="KW-0238">DNA-binding</keyword>
<protein>
    <recommendedName>
        <fullName evidence="4">HTH luxR-type domain-containing protein</fullName>
    </recommendedName>
</protein>
<evidence type="ECO:0000256" key="1">
    <source>
        <dbReference type="ARBA" id="ARBA00023015"/>
    </source>
</evidence>
<dbReference type="SMART" id="SM00421">
    <property type="entry name" value="HTH_LUXR"/>
    <property type="match status" value="1"/>
</dbReference>
<dbReference type="PROSITE" id="PS00622">
    <property type="entry name" value="HTH_LUXR_1"/>
    <property type="match status" value="1"/>
</dbReference>
<dbReference type="EMBL" id="RBRL01000095">
    <property type="protein sequence ID" value="RMQ91025.1"/>
    <property type="molecule type" value="Genomic_DNA"/>
</dbReference>
<proteinExistence type="predicted"/>
<dbReference type="InterPro" id="IPR059106">
    <property type="entry name" value="WHD_MalT"/>
</dbReference>
<evidence type="ECO:0000256" key="3">
    <source>
        <dbReference type="ARBA" id="ARBA00023163"/>
    </source>
</evidence>
<dbReference type="GO" id="GO:0003677">
    <property type="term" value="F:DNA binding"/>
    <property type="evidence" value="ECO:0007669"/>
    <property type="project" value="UniProtKB-KW"/>
</dbReference>
<dbReference type="Gene3D" id="3.40.50.300">
    <property type="entry name" value="P-loop containing nucleotide triphosphate hydrolases"/>
    <property type="match status" value="1"/>
</dbReference>
<dbReference type="SUPFAM" id="SSF48452">
    <property type="entry name" value="TPR-like"/>
    <property type="match status" value="1"/>
</dbReference>
<evidence type="ECO:0000256" key="2">
    <source>
        <dbReference type="ARBA" id="ARBA00023125"/>
    </source>
</evidence>
<dbReference type="InterPro" id="IPR016032">
    <property type="entry name" value="Sig_transdc_resp-reg_C-effctor"/>
</dbReference>
<gene>
    <name evidence="5" type="ORF">ALP97_05125</name>
</gene>
<sequence length="968" mass="108017">MRPHPQREAPTGSGLFYVGIFFVAVLFQANAAKIYKPAAFTASLRTSAVPTTAFYKSPAMTDLSRIQGPASAVIPTLESRFYRPPLPDGYVLRPRLCERLSAGLAGRLLLVSAPAGFGKSSLAVEFCQSLPAHWQSLWLGLSPRDNDPGRFLERLLDGLQQYFPQLGGQSLGLLKMRQRHQPFAFEEWLDGLLDELTLHLSTQAPLLLVLDDYHLAQGPVLDRCLQFFLNHLPDGLLVMVTSRQRPDWHLARLRLSRHLLELHEQDLRLTHDESLAVLDRHSSSLRGEALDNLIRRSEGWVAGLRFWLLALSEAGNDAVLPQHLHGGEGLIRDYLLEEVIDCLPADVQAFLYDTAPQDRFCSELCDAVREAHDSAHILGYLQAHQVFLVPLDEQGHWYRYHHLFSDLLRTRRASSATVPIASLHLRACRWFNTQGLIDEAVEQALRAGHLDVAANLVQNLSEEQLLAEQNVGMLLRWKMDLPDSLLISTPRLIVLYSWALGLACQLDAAEELSGYLSRFLPAPSATAQKSMLAQWLALSGIIARGRGDRESTLRYCSEALESLPQKRYGQRLMCLSTLSNLAIVDADLWRARGLNRESLELAQRVGNPLFEALAHYDRARVLQARGEILRSLDEVRQGLQRLHGLAPQRLYAVRARLSLYEGYLLLVRYQPEAGLVRLRAGLNEARACRDISVLIGHCVIANFEGRRGDFATAFAELAEAERLMHIWDVPPIYYLAMITLIKCELWLAQGRTDLAEAWLTRLGQTYNGEHAAAAPEFHPHLPQHIGLQQAALDATRHQPAAALQRLEELAQQAHNSGRQMIALMALTQQVQLLLECGRQDQARLALARALEAGAGGALQPFQRLLESYPGWMREQLGREAHGLLNQSLLALLPVAAVVEALPNHETLSARELAVLQLIAQGCSNQEISNQLFISLHTVKTHASHINSKLGVERRTQAVARAKSMGLLA</sequence>
<evidence type="ECO:0000313" key="5">
    <source>
        <dbReference type="EMBL" id="RMQ91025.1"/>
    </source>
</evidence>
<dbReference type="InterPro" id="IPR041617">
    <property type="entry name" value="TPR_MalT"/>
</dbReference>
<dbReference type="SUPFAM" id="SSF52540">
    <property type="entry name" value="P-loop containing nucleoside triphosphate hydrolases"/>
    <property type="match status" value="1"/>
</dbReference>
<dbReference type="PRINTS" id="PR00038">
    <property type="entry name" value="HTHLUXR"/>
</dbReference>
<feature type="domain" description="HTH luxR-type" evidence="4">
    <location>
        <begin position="900"/>
        <end position="965"/>
    </location>
</feature>
<dbReference type="InterPro" id="IPR000792">
    <property type="entry name" value="Tscrpt_reg_LuxR_C"/>
</dbReference>
<dbReference type="AlphaFoldDB" id="A0A3M4QKN0"/>
<dbReference type="Gene3D" id="1.10.10.10">
    <property type="entry name" value="Winged helix-like DNA-binding domain superfamily/Winged helix DNA-binding domain"/>
    <property type="match status" value="1"/>
</dbReference>